<protein>
    <submittedName>
        <fullName evidence="1">9415_t:CDS:1</fullName>
    </submittedName>
</protein>
<keyword evidence="2" id="KW-1185">Reference proteome</keyword>
<dbReference type="Proteomes" id="UP000789901">
    <property type="component" value="Unassembled WGS sequence"/>
</dbReference>
<reference evidence="1 2" key="1">
    <citation type="submission" date="2021-06" db="EMBL/GenBank/DDBJ databases">
        <authorList>
            <person name="Kallberg Y."/>
            <person name="Tangrot J."/>
            <person name="Rosling A."/>
        </authorList>
    </citation>
    <scope>NUCLEOTIDE SEQUENCE [LARGE SCALE GENOMIC DNA]</scope>
    <source>
        <strain evidence="1 2">120-4 pot B 10/14</strain>
    </source>
</reference>
<gene>
    <name evidence="1" type="ORF">GMARGA_LOCUS40378</name>
</gene>
<sequence length="213" mass="24190">MPGIGWECQSKEAKLKEIVDKHLAVCSNSHKCSKCHKPFSYGDTYTKVSNNPKAEKIEGEEESQQKPKCSSCGNTTSNGLGSLCDEDYIGETQRICANCWLTKCSSEAIDFLEKNKSQQTRFYDFYEKTNKPLLMNGIKEIKDLEAKRRLEKAFNDLGECGRSNVIINPESGLCNSCGMAKLRLMIQQMIREEGLKEGQIEWERVKPQIEQMI</sequence>
<organism evidence="1 2">
    <name type="scientific">Gigaspora margarita</name>
    <dbReference type="NCBI Taxonomy" id="4874"/>
    <lineage>
        <taxon>Eukaryota</taxon>
        <taxon>Fungi</taxon>
        <taxon>Fungi incertae sedis</taxon>
        <taxon>Mucoromycota</taxon>
        <taxon>Glomeromycotina</taxon>
        <taxon>Glomeromycetes</taxon>
        <taxon>Diversisporales</taxon>
        <taxon>Gigasporaceae</taxon>
        <taxon>Gigaspora</taxon>
    </lineage>
</organism>
<proteinExistence type="predicted"/>
<accession>A0ABN7X8W2</accession>
<evidence type="ECO:0000313" key="2">
    <source>
        <dbReference type="Proteomes" id="UP000789901"/>
    </source>
</evidence>
<comment type="caution">
    <text evidence="1">The sequence shown here is derived from an EMBL/GenBank/DDBJ whole genome shotgun (WGS) entry which is preliminary data.</text>
</comment>
<evidence type="ECO:0000313" key="1">
    <source>
        <dbReference type="EMBL" id="CAG8850748.1"/>
    </source>
</evidence>
<name>A0ABN7X8W2_GIGMA</name>
<feature type="non-terminal residue" evidence="1">
    <location>
        <position position="213"/>
    </location>
</feature>
<feature type="non-terminal residue" evidence="1">
    <location>
        <position position="1"/>
    </location>
</feature>
<dbReference type="EMBL" id="CAJVQB010102612">
    <property type="protein sequence ID" value="CAG8850748.1"/>
    <property type="molecule type" value="Genomic_DNA"/>
</dbReference>